<keyword evidence="1" id="KW-1003">Cell membrane</keyword>
<keyword evidence="7" id="KW-1185">Reference proteome</keyword>
<name>A0A1H5VPR2_9GAMM</name>
<organism evidence="6 7">
    <name type="scientific">Marinobacterium lutimaris</name>
    <dbReference type="NCBI Taxonomy" id="568106"/>
    <lineage>
        <taxon>Bacteria</taxon>
        <taxon>Pseudomonadati</taxon>
        <taxon>Pseudomonadota</taxon>
        <taxon>Gammaproteobacteria</taxon>
        <taxon>Oceanospirillales</taxon>
        <taxon>Oceanospirillaceae</taxon>
        <taxon>Marinobacterium</taxon>
    </lineage>
</organism>
<feature type="transmembrane region" description="Helical" evidence="5">
    <location>
        <begin position="6"/>
        <end position="25"/>
    </location>
</feature>
<dbReference type="RefSeq" id="WP_104001749.1">
    <property type="nucleotide sequence ID" value="NZ_FNVQ01000001.1"/>
</dbReference>
<evidence type="ECO:0000313" key="6">
    <source>
        <dbReference type="EMBL" id="SEF88928.1"/>
    </source>
</evidence>
<gene>
    <name evidence="6" type="ORF">SAMN05444390_101793</name>
</gene>
<evidence type="ECO:0000256" key="1">
    <source>
        <dbReference type="ARBA" id="ARBA00022475"/>
    </source>
</evidence>
<proteinExistence type="predicted"/>
<protein>
    <recommendedName>
        <fullName evidence="8">DUF1656 domain-containing protein</fullName>
    </recommendedName>
</protein>
<keyword evidence="4 5" id="KW-0472">Membrane</keyword>
<evidence type="ECO:0000256" key="3">
    <source>
        <dbReference type="ARBA" id="ARBA00022989"/>
    </source>
</evidence>
<keyword evidence="2 5" id="KW-0812">Transmembrane</keyword>
<evidence type="ECO:0000313" key="7">
    <source>
        <dbReference type="Proteomes" id="UP000236745"/>
    </source>
</evidence>
<dbReference type="Proteomes" id="UP000236745">
    <property type="component" value="Unassembled WGS sequence"/>
</dbReference>
<reference evidence="6 7" key="1">
    <citation type="submission" date="2016-10" db="EMBL/GenBank/DDBJ databases">
        <authorList>
            <person name="de Groot N.N."/>
        </authorList>
    </citation>
    <scope>NUCLEOTIDE SEQUENCE [LARGE SCALE GENOMIC DNA]</scope>
    <source>
        <strain evidence="6 7">DSM 22012</strain>
    </source>
</reference>
<dbReference type="Pfam" id="PF07869">
    <property type="entry name" value="DUF1656"/>
    <property type="match status" value="1"/>
</dbReference>
<sequence>MIGEINIDGVFVSPLLLCLVAAFFVRLGLSRLFERVGVYRLIAQRPLFDTSLFLLLTGVFFYALKLFTTPLS</sequence>
<evidence type="ECO:0000256" key="2">
    <source>
        <dbReference type="ARBA" id="ARBA00022692"/>
    </source>
</evidence>
<evidence type="ECO:0000256" key="5">
    <source>
        <dbReference type="SAM" id="Phobius"/>
    </source>
</evidence>
<evidence type="ECO:0000256" key="4">
    <source>
        <dbReference type="ARBA" id="ARBA00023136"/>
    </source>
</evidence>
<feature type="transmembrane region" description="Helical" evidence="5">
    <location>
        <begin position="46"/>
        <end position="64"/>
    </location>
</feature>
<dbReference type="EMBL" id="FNVQ01000001">
    <property type="protein sequence ID" value="SEF88928.1"/>
    <property type="molecule type" value="Genomic_DNA"/>
</dbReference>
<evidence type="ECO:0008006" key="8">
    <source>
        <dbReference type="Google" id="ProtNLM"/>
    </source>
</evidence>
<keyword evidence="3 5" id="KW-1133">Transmembrane helix</keyword>
<accession>A0A1H5VPR2</accession>
<dbReference type="AlphaFoldDB" id="A0A1H5VPR2"/>
<dbReference type="OrthoDB" id="7021192at2"/>
<dbReference type="InterPro" id="IPR012451">
    <property type="entry name" value="DUF1656"/>
</dbReference>